<dbReference type="EMBL" id="AJAK01000028">
    <property type="protein sequence ID" value="EOH72843.1"/>
    <property type="molecule type" value="Genomic_DNA"/>
</dbReference>
<reference evidence="3 5" key="1">
    <citation type="submission" date="2013-02" db="EMBL/GenBank/DDBJ databases">
        <title>The Genome Sequence of Enterococcus malodoratus ATCC_43197.</title>
        <authorList>
            <consortium name="The Broad Institute Genome Sequencing Platform"/>
            <consortium name="The Broad Institute Genome Sequencing Center for Infectious Disease"/>
            <person name="Earl A.M."/>
            <person name="Gilmore M.S."/>
            <person name="Lebreton F."/>
            <person name="Walker B."/>
            <person name="Young S.K."/>
            <person name="Zeng Q."/>
            <person name="Gargeya S."/>
            <person name="Fitzgerald M."/>
            <person name="Haas B."/>
            <person name="Abouelleil A."/>
            <person name="Alvarado L."/>
            <person name="Arachchi H.M."/>
            <person name="Berlin A.M."/>
            <person name="Chapman S.B."/>
            <person name="Dewar J."/>
            <person name="Goldberg J."/>
            <person name="Griggs A."/>
            <person name="Gujja S."/>
            <person name="Hansen M."/>
            <person name="Howarth C."/>
            <person name="Imamovic A."/>
            <person name="Larimer J."/>
            <person name="McCowan C."/>
            <person name="Murphy C."/>
            <person name="Neiman D."/>
            <person name="Pearson M."/>
            <person name="Priest M."/>
            <person name="Roberts A."/>
            <person name="Saif S."/>
            <person name="Shea T."/>
            <person name="Sisk P."/>
            <person name="Sykes S."/>
            <person name="Wortman J."/>
            <person name="Nusbaum C."/>
            <person name="Birren B."/>
        </authorList>
    </citation>
    <scope>NUCLEOTIDE SEQUENCE [LARGE SCALE GENOMIC DNA]</scope>
    <source>
        <strain evidence="3 5">ATCC 43197</strain>
    </source>
</reference>
<keyword evidence="2" id="KW-0472">Membrane</keyword>
<accession>R2NPC2</accession>
<evidence type="ECO:0000313" key="3">
    <source>
        <dbReference type="EMBL" id="EOH72843.1"/>
    </source>
</evidence>
<name>R2NPC2_9ENTE</name>
<protein>
    <submittedName>
        <fullName evidence="3">Uncharacterized protein</fullName>
    </submittedName>
</protein>
<feature type="region of interest" description="Disordered" evidence="1">
    <location>
        <begin position="156"/>
        <end position="195"/>
    </location>
</feature>
<feature type="compositionally biased region" description="Polar residues" evidence="1">
    <location>
        <begin position="174"/>
        <end position="194"/>
    </location>
</feature>
<keyword evidence="6" id="KW-1185">Reference proteome</keyword>
<dbReference type="PATRIC" id="fig|1158601.3.peg.3698"/>
<evidence type="ECO:0000256" key="1">
    <source>
        <dbReference type="SAM" id="MobiDB-lite"/>
    </source>
</evidence>
<dbReference type="OrthoDB" id="2183469at2"/>
<dbReference type="RefSeq" id="WP_010742504.1">
    <property type="nucleotide sequence ID" value="NZ_KB946251.1"/>
</dbReference>
<evidence type="ECO:0000313" key="6">
    <source>
        <dbReference type="Proteomes" id="UP000014148"/>
    </source>
</evidence>
<comment type="caution">
    <text evidence="3">The sequence shown here is derived from an EMBL/GenBank/DDBJ whole genome shotgun (WGS) entry which is preliminary data.</text>
</comment>
<dbReference type="Proteomes" id="UP000013783">
    <property type="component" value="Unassembled WGS sequence"/>
</dbReference>
<dbReference type="EMBL" id="ASWA01000003">
    <property type="protein sequence ID" value="EOT67391.1"/>
    <property type="molecule type" value="Genomic_DNA"/>
</dbReference>
<gene>
    <name evidence="4" type="ORF">I585_02912</name>
    <name evidence="3" type="ORF">UAI_03727</name>
</gene>
<keyword evidence="2" id="KW-0812">Transmembrane</keyword>
<evidence type="ECO:0000313" key="4">
    <source>
        <dbReference type="EMBL" id="EOT67391.1"/>
    </source>
</evidence>
<reference evidence="4 6" key="2">
    <citation type="submission" date="2013-03" db="EMBL/GenBank/DDBJ databases">
        <title>The Genome Sequence of Enterococcus malodoratus ATCC_43197 (PacBio/Illumina hybrid assembly).</title>
        <authorList>
            <consortium name="The Broad Institute Genomics Platform"/>
            <consortium name="The Broad Institute Genome Sequencing Center for Infectious Disease"/>
            <person name="Earl A."/>
            <person name="Russ C."/>
            <person name="Gilmore M."/>
            <person name="Surin D."/>
            <person name="Walker B."/>
            <person name="Young S."/>
            <person name="Zeng Q."/>
            <person name="Gargeya S."/>
            <person name="Fitzgerald M."/>
            <person name="Haas B."/>
            <person name="Abouelleil A."/>
            <person name="Allen A.W."/>
            <person name="Alvarado L."/>
            <person name="Arachchi H.M."/>
            <person name="Berlin A.M."/>
            <person name="Chapman S.B."/>
            <person name="Gainer-Dewar J."/>
            <person name="Goldberg J."/>
            <person name="Griggs A."/>
            <person name="Gujja S."/>
            <person name="Hansen M."/>
            <person name="Howarth C."/>
            <person name="Imamovic A."/>
            <person name="Ireland A."/>
            <person name="Larimer J."/>
            <person name="McCowan C."/>
            <person name="Murphy C."/>
            <person name="Pearson M."/>
            <person name="Poon T.W."/>
            <person name="Priest M."/>
            <person name="Roberts A."/>
            <person name="Saif S."/>
            <person name="Shea T."/>
            <person name="Sisk P."/>
            <person name="Sykes S."/>
            <person name="Wortman J."/>
            <person name="Nusbaum C."/>
            <person name="Birren B."/>
        </authorList>
    </citation>
    <scope>NUCLEOTIDE SEQUENCE [LARGE SCALE GENOMIC DNA]</scope>
    <source>
        <strain evidence="4 6">ATCC 43197</strain>
    </source>
</reference>
<organism evidence="3 5">
    <name type="scientific">Enterococcus malodoratus ATCC 43197</name>
    <dbReference type="NCBI Taxonomy" id="1158601"/>
    <lineage>
        <taxon>Bacteria</taxon>
        <taxon>Bacillati</taxon>
        <taxon>Bacillota</taxon>
        <taxon>Bacilli</taxon>
        <taxon>Lactobacillales</taxon>
        <taxon>Enterococcaceae</taxon>
        <taxon>Enterococcus</taxon>
    </lineage>
</organism>
<keyword evidence="2" id="KW-1133">Transmembrane helix</keyword>
<feature type="transmembrane region" description="Helical" evidence="2">
    <location>
        <begin position="33"/>
        <end position="49"/>
    </location>
</feature>
<feature type="compositionally biased region" description="Low complexity" evidence="1">
    <location>
        <begin position="156"/>
        <end position="173"/>
    </location>
</feature>
<dbReference type="AlphaFoldDB" id="R2NPC2"/>
<sequence>MTIKIIKNNVLHFDQISIQISNISRVYTGSRKLKLPISIIIVFIVSLMLLGLQPLIGLIGAVLSGAYLFSIYKHYSNSKQYLVINLNSGQYYSINFKDKDFMEQVRSALEKAFSKNTSATVNIAEQKIINGDHTHNVSHGDNANFNSGIQKMNDINSNNSNSFNTNDNHSSTTIGDINDSTISSSTFGNQNQPQFKGENEIDWALTRRELQSFIAQIKIDSPVKEVSEEALTAARKEDKAAFDNVIKENKTIFRSELFMNTASGVLAQIISRILGIA</sequence>
<proteinExistence type="predicted"/>
<evidence type="ECO:0000313" key="5">
    <source>
        <dbReference type="Proteomes" id="UP000013783"/>
    </source>
</evidence>
<evidence type="ECO:0000256" key="2">
    <source>
        <dbReference type="SAM" id="Phobius"/>
    </source>
</evidence>
<dbReference type="InterPro" id="IPR045629">
    <property type="entry name" value="DUF6232"/>
</dbReference>
<dbReference type="eggNOG" id="ENOG5033NJ2">
    <property type="taxonomic scope" value="Bacteria"/>
</dbReference>
<dbReference type="STRING" id="71451.RV07_GL002690"/>
<dbReference type="Proteomes" id="UP000014148">
    <property type="component" value="Unassembled WGS sequence"/>
</dbReference>
<dbReference type="Pfam" id="PF19744">
    <property type="entry name" value="DUF6232"/>
    <property type="match status" value="1"/>
</dbReference>